<dbReference type="OrthoDB" id="459104at2"/>
<sequence length="98" mass="11443">MSSLTPEDTQAITRWRTINDRMLRERYPYHYLACGIDELIAAGTNLKSVEEAANSTGKPYILDWIPARVGDVCFWWVKFYGINNNEPWNSRFAHFGER</sequence>
<accession>A0A2T1G1J0</accession>
<keyword evidence="2" id="KW-1185">Reference proteome</keyword>
<dbReference type="Proteomes" id="UP000238937">
    <property type="component" value="Unassembled WGS sequence"/>
</dbReference>
<reference evidence="1 2" key="1">
    <citation type="submission" date="2018-03" db="EMBL/GenBank/DDBJ databases">
        <title>The ancient ancestry and fast evolution of plastids.</title>
        <authorList>
            <person name="Moore K.R."/>
            <person name="Magnabosco C."/>
            <person name="Momper L."/>
            <person name="Gold D.A."/>
            <person name="Bosak T."/>
            <person name="Fournier G.P."/>
        </authorList>
    </citation>
    <scope>NUCLEOTIDE SEQUENCE [LARGE SCALE GENOMIC DNA]</scope>
    <source>
        <strain evidence="1 2">CCALA 037</strain>
    </source>
</reference>
<comment type="caution">
    <text evidence="1">The sequence shown here is derived from an EMBL/GenBank/DDBJ whole genome shotgun (WGS) entry which is preliminary data.</text>
</comment>
<protein>
    <submittedName>
        <fullName evidence="1">Uncharacterized protein</fullName>
    </submittedName>
</protein>
<gene>
    <name evidence="1" type="ORF">C7B77_21950</name>
</gene>
<dbReference type="EMBL" id="PVWO01000370">
    <property type="protein sequence ID" value="PSB51118.1"/>
    <property type="molecule type" value="Genomic_DNA"/>
</dbReference>
<name>A0A2T1G1J0_9CYAN</name>
<proteinExistence type="predicted"/>
<dbReference type="RefSeq" id="WP_106309886.1">
    <property type="nucleotide sequence ID" value="NZ_PVWO01000370.1"/>
</dbReference>
<dbReference type="AlphaFoldDB" id="A0A2T1G1J0"/>
<organism evidence="1 2">
    <name type="scientific">Chamaesiphon polymorphus CCALA 037</name>
    <dbReference type="NCBI Taxonomy" id="2107692"/>
    <lineage>
        <taxon>Bacteria</taxon>
        <taxon>Bacillati</taxon>
        <taxon>Cyanobacteriota</taxon>
        <taxon>Cyanophyceae</taxon>
        <taxon>Gomontiellales</taxon>
        <taxon>Chamaesiphonaceae</taxon>
        <taxon>Chamaesiphon</taxon>
    </lineage>
</organism>
<evidence type="ECO:0000313" key="2">
    <source>
        <dbReference type="Proteomes" id="UP000238937"/>
    </source>
</evidence>
<evidence type="ECO:0000313" key="1">
    <source>
        <dbReference type="EMBL" id="PSB51118.1"/>
    </source>
</evidence>